<proteinExistence type="predicted"/>
<dbReference type="Proteomes" id="UP001269819">
    <property type="component" value="Unassembled WGS sequence"/>
</dbReference>
<gene>
    <name evidence="2" type="ORF">RYS15_04730</name>
</gene>
<keyword evidence="3" id="KW-1185">Reference proteome</keyword>
<keyword evidence="1" id="KW-0732">Signal</keyword>
<feature type="signal peptide" evidence="1">
    <location>
        <begin position="1"/>
        <end position="20"/>
    </location>
</feature>
<evidence type="ECO:0000313" key="3">
    <source>
        <dbReference type="Proteomes" id="UP001269819"/>
    </source>
</evidence>
<sequence>MSRHALALFFGCLTATTASAIDLVKYPKAFTTSDGAEIVLVPTSEGDQALLQVTGINHPLDGVVFLSDIVSRGGDTKAYQFQRDGEYLALVLRQKGWRGEYFEAFLPDQGRVSLYPDEDLQNEVDLQSLQVLYHQQMEEGIQAEIARFDRDGNEEEAEHILEEMDSDANTSCDSDIITEVDWDTVSDDLMIAINVSGYCGVVVTELESMCKDSDDAFKNMVQQIETVTCQFGDRLKLEMDGDEVVFTTNKDEPRQRNFANAYFRNL</sequence>
<evidence type="ECO:0000313" key="2">
    <source>
        <dbReference type="EMBL" id="MDV2077973.1"/>
    </source>
</evidence>
<dbReference type="EMBL" id="JAWIIJ010000002">
    <property type="protein sequence ID" value="MDV2077973.1"/>
    <property type="molecule type" value="Genomic_DNA"/>
</dbReference>
<evidence type="ECO:0000256" key="1">
    <source>
        <dbReference type="SAM" id="SignalP"/>
    </source>
</evidence>
<protein>
    <submittedName>
        <fullName evidence="2">Uncharacterized protein</fullName>
    </submittedName>
</protein>
<feature type="chain" id="PRO_5045175174" evidence="1">
    <location>
        <begin position="21"/>
        <end position="266"/>
    </location>
</feature>
<comment type="caution">
    <text evidence="2">The sequence shown here is derived from an EMBL/GenBank/DDBJ whole genome shotgun (WGS) entry which is preliminary data.</text>
</comment>
<accession>A0ABU3VUM6</accession>
<organism evidence="2 3">
    <name type="scientific">Marinobacter xestospongiae</name>
    <dbReference type="NCBI Taxonomy" id="994319"/>
    <lineage>
        <taxon>Bacteria</taxon>
        <taxon>Pseudomonadati</taxon>
        <taxon>Pseudomonadota</taxon>
        <taxon>Gammaproteobacteria</taxon>
        <taxon>Pseudomonadales</taxon>
        <taxon>Marinobacteraceae</taxon>
        <taxon>Marinobacter</taxon>
    </lineage>
</organism>
<name>A0ABU3VUM6_9GAMM</name>
<reference evidence="2 3" key="1">
    <citation type="submission" date="2023-10" db="EMBL/GenBank/DDBJ databases">
        <title>Characteristics and mechanism of a salt-tolerant marine origin heterotrophic nitrifying- aerobic denitrifying bacteria Marinobacter xestospongiae HN1.</title>
        <authorList>
            <person name="Qi R."/>
        </authorList>
    </citation>
    <scope>NUCLEOTIDE SEQUENCE [LARGE SCALE GENOMIC DNA]</scope>
    <source>
        <strain evidence="2 3">HN1</strain>
    </source>
</reference>
<dbReference type="RefSeq" id="WP_316972826.1">
    <property type="nucleotide sequence ID" value="NZ_JAWIIJ010000002.1"/>
</dbReference>